<gene>
    <name evidence="2" type="ORF">DEO72_LG8g2410</name>
</gene>
<evidence type="ECO:0000313" key="3">
    <source>
        <dbReference type="Proteomes" id="UP000501690"/>
    </source>
</evidence>
<protein>
    <submittedName>
        <fullName evidence="2">Uncharacterized protein</fullName>
    </submittedName>
</protein>
<feature type="region of interest" description="Disordered" evidence="1">
    <location>
        <begin position="71"/>
        <end position="91"/>
    </location>
</feature>
<dbReference type="EMBL" id="CP039352">
    <property type="protein sequence ID" value="QCE04374.1"/>
    <property type="molecule type" value="Genomic_DNA"/>
</dbReference>
<evidence type="ECO:0000256" key="1">
    <source>
        <dbReference type="SAM" id="MobiDB-lite"/>
    </source>
</evidence>
<organism evidence="2 3">
    <name type="scientific">Vigna unguiculata</name>
    <name type="common">Cowpea</name>
    <dbReference type="NCBI Taxonomy" id="3917"/>
    <lineage>
        <taxon>Eukaryota</taxon>
        <taxon>Viridiplantae</taxon>
        <taxon>Streptophyta</taxon>
        <taxon>Embryophyta</taxon>
        <taxon>Tracheophyta</taxon>
        <taxon>Spermatophyta</taxon>
        <taxon>Magnoliopsida</taxon>
        <taxon>eudicotyledons</taxon>
        <taxon>Gunneridae</taxon>
        <taxon>Pentapetalae</taxon>
        <taxon>rosids</taxon>
        <taxon>fabids</taxon>
        <taxon>Fabales</taxon>
        <taxon>Fabaceae</taxon>
        <taxon>Papilionoideae</taxon>
        <taxon>50 kb inversion clade</taxon>
        <taxon>NPAAA clade</taxon>
        <taxon>indigoferoid/millettioid clade</taxon>
        <taxon>Phaseoleae</taxon>
        <taxon>Vigna</taxon>
    </lineage>
</organism>
<proteinExistence type="predicted"/>
<sequence>MHLKKVKCKEKTSLSPKGKKKSRTLTFLELLSSSSARVCTILIKQAQLRSRTPQLWCSRLRIKVPASFSRENSGETCYSRPSETDSPRQDVQKQARVILELSLRRRALVLSEAPSRSGERRSLKRERMEAMVCCCYLSPGEEHHLWAKGGLTQVRRARLSECAKNLSGPLSRSRLSEGLQLKRGHSSRLSEGFWLERDPL</sequence>
<dbReference type="Proteomes" id="UP000501690">
    <property type="component" value="Linkage Group LG8"/>
</dbReference>
<keyword evidence="3" id="KW-1185">Reference proteome</keyword>
<evidence type="ECO:0000313" key="2">
    <source>
        <dbReference type="EMBL" id="QCE04374.1"/>
    </source>
</evidence>
<feature type="compositionally biased region" description="Basic and acidic residues" evidence="1">
    <location>
        <begin position="82"/>
        <end position="91"/>
    </location>
</feature>
<name>A0A4D6MUE7_VIGUN</name>
<reference evidence="2 3" key="1">
    <citation type="submission" date="2019-04" db="EMBL/GenBank/DDBJ databases">
        <title>An improved genome assembly and genetic linkage map for asparagus bean, Vigna unguiculata ssp. sesquipedialis.</title>
        <authorList>
            <person name="Xia Q."/>
            <person name="Zhang R."/>
            <person name="Dong Y."/>
        </authorList>
    </citation>
    <scope>NUCLEOTIDE SEQUENCE [LARGE SCALE GENOMIC DNA]</scope>
    <source>
        <tissue evidence="2">Leaf</tissue>
    </source>
</reference>
<accession>A0A4D6MUE7</accession>
<dbReference type="AlphaFoldDB" id="A0A4D6MUE7"/>
<feature type="compositionally biased region" description="Polar residues" evidence="1">
    <location>
        <begin position="71"/>
        <end position="81"/>
    </location>
</feature>